<reference evidence="4" key="2">
    <citation type="submission" date="2020-04" db="EMBL/GenBank/DDBJ databases">
        <authorList>
            <consortium name="NCBI Genome Project"/>
        </authorList>
    </citation>
    <scope>NUCLEOTIDE SEQUENCE</scope>
    <source>
        <strain evidence="4">CBS 304.34</strain>
    </source>
</reference>
<dbReference type="PANTHER" id="PTHR35394">
    <property type="entry name" value="DUF3176 DOMAIN-CONTAINING PROTEIN"/>
    <property type="match status" value="1"/>
</dbReference>
<dbReference type="PANTHER" id="PTHR35394:SF6">
    <property type="entry name" value="DUF3176 DOMAIN-CONTAINING PROTEIN"/>
    <property type="match status" value="1"/>
</dbReference>
<keyword evidence="3" id="KW-1185">Reference proteome</keyword>
<name>A0A6A6YHV3_9PEZI</name>
<evidence type="ECO:0000256" key="1">
    <source>
        <dbReference type="SAM" id="Phobius"/>
    </source>
</evidence>
<evidence type="ECO:0000313" key="4">
    <source>
        <dbReference type="RefSeq" id="XP_033574539.1"/>
    </source>
</evidence>
<dbReference type="AlphaFoldDB" id="A0A6A6YHV3"/>
<reference evidence="2 4" key="1">
    <citation type="journal article" date="2020" name="Stud. Mycol.">
        <title>101 Dothideomycetes genomes: a test case for predicting lifestyles and emergence of pathogens.</title>
        <authorList>
            <person name="Haridas S."/>
            <person name="Albert R."/>
            <person name="Binder M."/>
            <person name="Bloem J."/>
            <person name="Labutti K."/>
            <person name="Salamov A."/>
            <person name="Andreopoulos B."/>
            <person name="Baker S."/>
            <person name="Barry K."/>
            <person name="Bills G."/>
            <person name="Bluhm B."/>
            <person name="Cannon C."/>
            <person name="Castanera R."/>
            <person name="Culley D."/>
            <person name="Daum C."/>
            <person name="Ezra D."/>
            <person name="Gonzalez J."/>
            <person name="Henrissat B."/>
            <person name="Kuo A."/>
            <person name="Liang C."/>
            <person name="Lipzen A."/>
            <person name="Lutzoni F."/>
            <person name="Magnuson J."/>
            <person name="Mondo S."/>
            <person name="Nolan M."/>
            <person name="Ohm R."/>
            <person name="Pangilinan J."/>
            <person name="Park H.-J."/>
            <person name="Ramirez L."/>
            <person name="Alfaro M."/>
            <person name="Sun H."/>
            <person name="Tritt A."/>
            <person name="Yoshinaga Y."/>
            <person name="Zwiers L.-H."/>
            <person name="Turgeon B."/>
            <person name="Goodwin S."/>
            <person name="Spatafora J."/>
            <person name="Crous P."/>
            <person name="Grigoriev I."/>
        </authorList>
    </citation>
    <scope>NUCLEOTIDE SEQUENCE</scope>
    <source>
        <strain evidence="2 4">CBS 304.34</strain>
    </source>
</reference>
<feature type="transmembrane region" description="Helical" evidence="1">
    <location>
        <begin position="416"/>
        <end position="438"/>
    </location>
</feature>
<dbReference type="RefSeq" id="XP_033574539.1">
    <property type="nucleotide sequence ID" value="XM_033722154.1"/>
</dbReference>
<dbReference type="OrthoDB" id="5376804at2759"/>
<accession>A0A6A6YHV3</accession>
<evidence type="ECO:0000313" key="2">
    <source>
        <dbReference type="EMBL" id="KAF2807575.1"/>
    </source>
</evidence>
<reference evidence="4" key="3">
    <citation type="submission" date="2025-04" db="UniProtKB">
        <authorList>
            <consortium name="RefSeq"/>
        </authorList>
    </citation>
    <scope>IDENTIFICATION</scope>
    <source>
        <strain evidence="4">CBS 304.34</strain>
    </source>
</reference>
<keyword evidence="1" id="KW-1133">Transmembrane helix</keyword>
<gene>
    <name evidence="2 4" type="ORF">BDZ99DRAFT_478137</name>
</gene>
<organism evidence="2">
    <name type="scientific">Mytilinidion resinicola</name>
    <dbReference type="NCBI Taxonomy" id="574789"/>
    <lineage>
        <taxon>Eukaryota</taxon>
        <taxon>Fungi</taxon>
        <taxon>Dikarya</taxon>
        <taxon>Ascomycota</taxon>
        <taxon>Pezizomycotina</taxon>
        <taxon>Dothideomycetes</taxon>
        <taxon>Pleosporomycetidae</taxon>
        <taxon>Mytilinidiales</taxon>
        <taxon>Mytilinidiaceae</taxon>
        <taxon>Mytilinidion</taxon>
    </lineage>
</organism>
<evidence type="ECO:0000313" key="3">
    <source>
        <dbReference type="Proteomes" id="UP000504636"/>
    </source>
</evidence>
<dbReference type="EMBL" id="MU003704">
    <property type="protein sequence ID" value="KAF2807575.1"/>
    <property type="molecule type" value="Genomic_DNA"/>
</dbReference>
<protein>
    <submittedName>
        <fullName evidence="2 4">Uncharacterized protein</fullName>
    </submittedName>
</protein>
<sequence>MDTTELVYSWHRPWRVLLFPFEWQRQNFRKYFAKFAALLAVLAFITDPFTQQMVEFVDCYRIFASDRNSTTLRGAISRANTYTAYGDQLQTGKIEIDGPMAFAITTGLVNPPIDASSLVQAECTSGNCTFGLFQTLGICHSCQDVSAMIQSQHDTGSDYNYTLSDLSSDSRFIEVGRGISLQTSVSRGDNSTILQVVVLQIPLTESPFAVDCRITPCVKTYNSSMTNTVLNETVLSTAPMGANAIADTFDPSFMSYLLATTQTLRNGQRENCTPVPAMLFNTTDTYDVINSEFVVVSTANIDAAPNRILVVDNGTLWPKECVWQFGLYSDRAIRDQLIADFDNLTIQQGGGTTGIGLLNARKLWENGYANFSSVNQIMSDLTDTMTSTIRQRGNEGSGGWAPGDVTVRFTCVQVRWAWFSFPAVLVGLATVFLVILILQSPGGMAERTWKSSSLAVLFCALDDAMKIAGRFELTREEMLRLAKTTTAQLVQDEEGRARFL</sequence>
<keyword evidence="1" id="KW-0472">Membrane</keyword>
<proteinExistence type="predicted"/>
<dbReference type="Proteomes" id="UP000504636">
    <property type="component" value="Unplaced"/>
</dbReference>
<dbReference type="GeneID" id="54463047"/>
<keyword evidence="1" id="KW-0812">Transmembrane</keyword>